<dbReference type="Proteomes" id="UP001519331">
    <property type="component" value="Unassembled WGS sequence"/>
</dbReference>
<dbReference type="EMBL" id="JAGINX010000001">
    <property type="protein sequence ID" value="MBP2317781.1"/>
    <property type="molecule type" value="Genomic_DNA"/>
</dbReference>
<feature type="compositionally biased region" description="Polar residues" evidence="1">
    <location>
        <begin position="1"/>
        <end position="41"/>
    </location>
</feature>
<gene>
    <name evidence="2" type="ORF">JOF45_000800</name>
</gene>
<feature type="compositionally biased region" description="Basic and acidic residues" evidence="1">
    <location>
        <begin position="42"/>
        <end position="63"/>
    </location>
</feature>
<reference evidence="2 3" key="1">
    <citation type="submission" date="2021-03" db="EMBL/GenBank/DDBJ databases">
        <title>Sequencing the genomes of 1000 actinobacteria strains.</title>
        <authorList>
            <person name="Klenk H.-P."/>
        </authorList>
    </citation>
    <scope>NUCLEOTIDE SEQUENCE [LARGE SCALE GENOMIC DNA]</scope>
    <source>
        <strain evidence="2 3">DSM 12544</strain>
    </source>
</reference>
<keyword evidence="3" id="KW-1185">Reference proteome</keyword>
<comment type="caution">
    <text evidence="2">The sequence shown here is derived from an EMBL/GenBank/DDBJ whole genome shotgun (WGS) entry which is preliminary data.</text>
</comment>
<dbReference type="RefSeq" id="WP_210048066.1">
    <property type="nucleotide sequence ID" value="NZ_JAGINX010000001.1"/>
</dbReference>
<proteinExistence type="predicted"/>
<evidence type="ECO:0000256" key="1">
    <source>
        <dbReference type="SAM" id="MobiDB-lite"/>
    </source>
</evidence>
<name>A0ABS4SZZ2_9MICC</name>
<sequence length="63" mass="7270">MTEQRTGQETAQEQESVQGQETAQEPVQAESQQMSLQTLETHIQEAEELHRSLTRRLDETSRD</sequence>
<organism evidence="2 3">
    <name type="scientific">Nesterenkonia lacusekhoensis</name>
    <dbReference type="NCBI Taxonomy" id="150832"/>
    <lineage>
        <taxon>Bacteria</taxon>
        <taxon>Bacillati</taxon>
        <taxon>Actinomycetota</taxon>
        <taxon>Actinomycetes</taxon>
        <taxon>Micrococcales</taxon>
        <taxon>Micrococcaceae</taxon>
        <taxon>Nesterenkonia</taxon>
    </lineage>
</organism>
<evidence type="ECO:0000313" key="3">
    <source>
        <dbReference type="Proteomes" id="UP001519331"/>
    </source>
</evidence>
<evidence type="ECO:0000313" key="2">
    <source>
        <dbReference type="EMBL" id="MBP2317781.1"/>
    </source>
</evidence>
<protein>
    <recommendedName>
        <fullName evidence="4">Nucleotide exchange factor GrpE</fullName>
    </recommendedName>
</protein>
<accession>A0ABS4SZZ2</accession>
<evidence type="ECO:0008006" key="4">
    <source>
        <dbReference type="Google" id="ProtNLM"/>
    </source>
</evidence>
<feature type="region of interest" description="Disordered" evidence="1">
    <location>
        <begin position="1"/>
        <end position="63"/>
    </location>
</feature>